<protein>
    <submittedName>
        <fullName evidence="3">Thioredoxin reductase</fullName>
        <ecNumber evidence="3">1.8.1.9</ecNumber>
    </submittedName>
</protein>
<dbReference type="PANTHER" id="PTHR43861:SF3">
    <property type="entry name" value="PUTATIVE (AFU_ORTHOLOGUE AFUA_2G14390)-RELATED"/>
    <property type="match status" value="1"/>
</dbReference>
<organism evidence="3">
    <name type="scientific">uncultured Nocardioidaceae bacterium</name>
    <dbReference type="NCBI Taxonomy" id="253824"/>
    <lineage>
        <taxon>Bacteria</taxon>
        <taxon>Bacillati</taxon>
        <taxon>Actinomycetota</taxon>
        <taxon>Actinomycetes</taxon>
        <taxon>Propionibacteriales</taxon>
        <taxon>Nocardioidaceae</taxon>
        <taxon>environmental samples</taxon>
    </lineage>
</organism>
<dbReference type="InterPro" id="IPR029063">
    <property type="entry name" value="SAM-dependent_MTases_sf"/>
</dbReference>
<evidence type="ECO:0000313" key="3">
    <source>
        <dbReference type="EMBL" id="CAA9317047.1"/>
    </source>
</evidence>
<dbReference type="EMBL" id="CADCUG010000016">
    <property type="protein sequence ID" value="CAA9317047.1"/>
    <property type="molecule type" value="Genomic_DNA"/>
</dbReference>
<evidence type="ECO:0000259" key="2">
    <source>
        <dbReference type="Pfam" id="PF13649"/>
    </source>
</evidence>
<dbReference type="Gene3D" id="3.40.50.150">
    <property type="entry name" value="Vaccinia Virus protein VP39"/>
    <property type="match status" value="1"/>
</dbReference>
<dbReference type="CDD" id="cd02440">
    <property type="entry name" value="AdoMet_MTases"/>
    <property type="match status" value="1"/>
</dbReference>
<dbReference type="PANTHER" id="PTHR43861">
    <property type="entry name" value="TRANS-ACONITATE 2-METHYLTRANSFERASE-RELATED"/>
    <property type="match status" value="1"/>
</dbReference>
<proteinExistence type="predicted"/>
<evidence type="ECO:0000256" key="1">
    <source>
        <dbReference type="ARBA" id="ARBA00022679"/>
    </source>
</evidence>
<dbReference type="AlphaFoldDB" id="A0A6J4KWL4"/>
<dbReference type="InterPro" id="IPR041698">
    <property type="entry name" value="Methyltransf_25"/>
</dbReference>
<feature type="domain" description="Methyltransferase" evidence="2">
    <location>
        <begin position="54"/>
        <end position="148"/>
    </location>
</feature>
<name>A0A6J4KWL4_9ACTN</name>
<accession>A0A6J4KWL4</accession>
<gene>
    <name evidence="3" type="ORF">AVDCRST_MAG29-183</name>
</gene>
<keyword evidence="1" id="KW-0808">Transferase</keyword>
<dbReference type="GO" id="GO:0004791">
    <property type="term" value="F:thioredoxin-disulfide reductase (NADPH) activity"/>
    <property type="evidence" value="ECO:0007669"/>
    <property type="project" value="UniProtKB-EC"/>
</dbReference>
<dbReference type="Pfam" id="PF13649">
    <property type="entry name" value="Methyltransf_25"/>
    <property type="match status" value="1"/>
</dbReference>
<dbReference type="EC" id="1.8.1.9" evidence="3"/>
<sequence>MHRGTAETPPSPGTLRTMDAEQWDERYRETPALWGGPNRILEPLLAELPPGRAVDLACGDGRHTAWLAERGWRAHGVDFSGAAVAQARSRAAKAVPEPPSAATYEIADVRAWEPTEPVDLVLVAYLHLPAAERSALLGRALSWLTQSGRLVLLAHARENLEHGVGGPQEASILPLVEDLAADVHGARIHRLAHITRSTDMGNAVDVLLDAGRWPD</sequence>
<keyword evidence="3" id="KW-0560">Oxidoreductase</keyword>
<reference evidence="3" key="1">
    <citation type="submission" date="2020-02" db="EMBL/GenBank/DDBJ databases">
        <authorList>
            <person name="Meier V. D."/>
        </authorList>
    </citation>
    <scope>NUCLEOTIDE SEQUENCE</scope>
    <source>
        <strain evidence="3">AVDCRST_MAG29</strain>
    </source>
</reference>
<dbReference type="GO" id="GO:0016740">
    <property type="term" value="F:transferase activity"/>
    <property type="evidence" value="ECO:0007669"/>
    <property type="project" value="UniProtKB-KW"/>
</dbReference>
<dbReference type="SUPFAM" id="SSF53335">
    <property type="entry name" value="S-adenosyl-L-methionine-dependent methyltransferases"/>
    <property type="match status" value="1"/>
</dbReference>